<organism evidence="2">
    <name type="scientific">Anguilla anguilla</name>
    <name type="common">European freshwater eel</name>
    <name type="synonym">Muraena anguilla</name>
    <dbReference type="NCBI Taxonomy" id="7936"/>
    <lineage>
        <taxon>Eukaryota</taxon>
        <taxon>Metazoa</taxon>
        <taxon>Chordata</taxon>
        <taxon>Craniata</taxon>
        <taxon>Vertebrata</taxon>
        <taxon>Euteleostomi</taxon>
        <taxon>Actinopterygii</taxon>
        <taxon>Neopterygii</taxon>
        <taxon>Teleostei</taxon>
        <taxon>Anguilliformes</taxon>
        <taxon>Anguillidae</taxon>
        <taxon>Anguilla</taxon>
    </lineage>
</organism>
<reference evidence="2" key="1">
    <citation type="submission" date="2014-11" db="EMBL/GenBank/DDBJ databases">
        <authorList>
            <person name="Amaro Gonzalez C."/>
        </authorList>
    </citation>
    <scope>NUCLEOTIDE SEQUENCE</scope>
</reference>
<protein>
    <submittedName>
        <fullName evidence="2">Uncharacterized protein</fullName>
    </submittedName>
</protein>
<reference evidence="2" key="2">
    <citation type="journal article" date="2015" name="Fish Shellfish Immunol.">
        <title>Early steps in the European eel (Anguilla anguilla)-Vibrio vulnificus interaction in the gills: Role of the RtxA13 toxin.</title>
        <authorList>
            <person name="Callol A."/>
            <person name="Pajuelo D."/>
            <person name="Ebbesson L."/>
            <person name="Teles M."/>
            <person name="MacKenzie S."/>
            <person name="Amaro C."/>
        </authorList>
    </citation>
    <scope>NUCLEOTIDE SEQUENCE</scope>
</reference>
<dbReference type="AlphaFoldDB" id="A0A0E9PMQ9"/>
<evidence type="ECO:0000256" key="1">
    <source>
        <dbReference type="SAM" id="MobiDB-lite"/>
    </source>
</evidence>
<name>A0A0E9PMQ9_ANGAN</name>
<accession>A0A0E9PMQ9</accession>
<evidence type="ECO:0000313" key="2">
    <source>
        <dbReference type="EMBL" id="JAH05774.1"/>
    </source>
</evidence>
<dbReference type="EMBL" id="GBXM01102803">
    <property type="protein sequence ID" value="JAH05774.1"/>
    <property type="molecule type" value="Transcribed_RNA"/>
</dbReference>
<sequence length="43" mass="4751">MCFRTHTLQLSNNADTPSSSDPPLALRCCRSSLGTRNFPTQLI</sequence>
<feature type="compositionally biased region" description="Polar residues" evidence="1">
    <location>
        <begin position="1"/>
        <end position="21"/>
    </location>
</feature>
<proteinExistence type="predicted"/>
<feature type="region of interest" description="Disordered" evidence="1">
    <location>
        <begin position="1"/>
        <end position="23"/>
    </location>
</feature>